<dbReference type="RefSeq" id="WP_137639876.1">
    <property type="nucleotide sequence ID" value="NZ_BJDK01000011.1"/>
</dbReference>
<proteinExistence type="predicted"/>
<comment type="caution">
    <text evidence="2">The sequence shown here is derived from an EMBL/GenBank/DDBJ whole genome shotgun (WGS) entry which is preliminary data.</text>
</comment>
<accession>A0ABW1RA92</accession>
<sequence>MKKLNQVVVALMAVGMLGGTIMPAVTASAASTGYSRNRKISTRHATYRVKNTKGKTYTITGPAKNVKLKTNHYLKNYKKNKWIRTKITQVKHHGNWLVYYYMKPVTKKKHTGGWVKLTDMKPVKTYKAGPHNDADFDTWYRTLNSDGRNAYSGWTDSGALDANGDPSQFPYNREQTKAYLLGIKMR</sequence>
<keyword evidence="3" id="KW-1185">Reference proteome</keyword>
<reference evidence="3" key="1">
    <citation type="journal article" date="2019" name="Int. J. Syst. Evol. Microbiol.">
        <title>The Global Catalogue of Microorganisms (GCM) 10K type strain sequencing project: providing services to taxonomists for standard genome sequencing and annotation.</title>
        <authorList>
            <consortium name="The Broad Institute Genomics Platform"/>
            <consortium name="The Broad Institute Genome Sequencing Center for Infectious Disease"/>
            <person name="Wu L."/>
            <person name="Ma J."/>
        </authorList>
    </citation>
    <scope>NUCLEOTIDE SEQUENCE [LARGE SCALE GENOMIC DNA]</scope>
    <source>
        <strain evidence="3">CCM 8932</strain>
    </source>
</reference>
<organism evidence="2 3">
    <name type="scientific">Lactiplantibacillus dongliensis</name>
    <dbReference type="NCBI Taxonomy" id="2559919"/>
    <lineage>
        <taxon>Bacteria</taxon>
        <taxon>Bacillati</taxon>
        <taxon>Bacillota</taxon>
        <taxon>Bacilli</taxon>
        <taxon>Lactobacillales</taxon>
        <taxon>Lactobacillaceae</taxon>
        <taxon>Lactiplantibacillus</taxon>
    </lineage>
</organism>
<evidence type="ECO:0000256" key="1">
    <source>
        <dbReference type="SAM" id="SignalP"/>
    </source>
</evidence>
<feature type="signal peptide" evidence="1">
    <location>
        <begin position="1"/>
        <end position="26"/>
    </location>
</feature>
<feature type="chain" id="PRO_5046872086" description="Surface layer protein A domain-containing protein" evidence="1">
    <location>
        <begin position="27"/>
        <end position="186"/>
    </location>
</feature>
<evidence type="ECO:0000313" key="3">
    <source>
        <dbReference type="Proteomes" id="UP001596253"/>
    </source>
</evidence>
<evidence type="ECO:0000313" key="2">
    <source>
        <dbReference type="EMBL" id="MFC6165681.1"/>
    </source>
</evidence>
<name>A0ABW1RA92_9LACO</name>
<dbReference type="Proteomes" id="UP001596253">
    <property type="component" value="Unassembled WGS sequence"/>
</dbReference>
<protein>
    <recommendedName>
        <fullName evidence="4">Surface layer protein A domain-containing protein</fullName>
    </recommendedName>
</protein>
<dbReference type="EMBL" id="JBHSSD010000057">
    <property type="protein sequence ID" value="MFC6165681.1"/>
    <property type="molecule type" value="Genomic_DNA"/>
</dbReference>
<evidence type="ECO:0008006" key="4">
    <source>
        <dbReference type="Google" id="ProtNLM"/>
    </source>
</evidence>
<gene>
    <name evidence="2" type="ORF">ACFP3T_13510</name>
</gene>
<keyword evidence="1" id="KW-0732">Signal</keyword>